<name>A0A371PHC2_9BACL</name>
<evidence type="ECO:0000259" key="3">
    <source>
        <dbReference type="PROSITE" id="PS51186"/>
    </source>
</evidence>
<protein>
    <submittedName>
        <fullName evidence="4">GNAT family N-acetyltransferase</fullName>
    </submittedName>
</protein>
<dbReference type="PROSITE" id="PS51186">
    <property type="entry name" value="GNAT"/>
    <property type="match status" value="1"/>
</dbReference>
<accession>A0A371PHC2</accession>
<keyword evidence="5" id="KW-1185">Reference proteome</keyword>
<dbReference type="InterPro" id="IPR050832">
    <property type="entry name" value="Bact_Acetyltransf"/>
</dbReference>
<dbReference type="SUPFAM" id="SSF55729">
    <property type="entry name" value="Acyl-CoA N-acyltransferases (Nat)"/>
    <property type="match status" value="1"/>
</dbReference>
<dbReference type="RefSeq" id="WP_116046822.1">
    <property type="nucleotide sequence ID" value="NZ_QUBQ01000002.1"/>
</dbReference>
<dbReference type="CDD" id="cd04301">
    <property type="entry name" value="NAT_SF"/>
    <property type="match status" value="1"/>
</dbReference>
<gene>
    <name evidence="4" type="ORF">DX130_15425</name>
</gene>
<dbReference type="GO" id="GO:0016747">
    <property type="term" value="F:acyltransferase activity, transferring groups other than amino-acyl groups"/>
    <property type="evidence" value="ECO:0007669"/>
    <property type="project" value="InterPro"/>
</dbReference>
<dbReference type="InterPro" id="IPR016181">
    <property type="entry name" value="Acyl_CoA_acyltransferase"/>
</dbReference>
<dbReference type="EMBL" id="QUBQ01000002">
    <property type="protein sequence ID" value="REK75026.1"/>
    <property type="molecule type" value="Genomic_DNA"/>
</dbReference>
<dbReference type="InterPro" id="IPR000182">
    <property type="entry name" value="GNAT_dom"/>
</dbReference>
<evidence type="ECO:0000313" key="5">
    <source>
        <dbReference type="Proteomes" id="UP000261905"/>
    </source>
</evidence>
<keyword evidence="1 4" id="KW-0808">Transferase</keyword>
<reference evidence="4 5" key="1">
    <citation type="submission" date="2018-08" db="EMBL/GenBank/DDBJ databases">
        <title>Paenibacillus sp. M4BSY-1, whole genome shotgun sequence.</title>
        <authorList>
            <person name="Tuo L."/>
        </authorList>
    </citation>
    <scope>NUCLEOTIDE SEQUENCE [LARGE SCALE GENOMIC DNA]</scope>
    <source>
        <strain evidence="4 5">M4BSY-1</strain>
    </source>
</reference>
<comment type="caution">
    <text evidence="4">The sequence shown here is derived from an EMBL/GenBank/DDBJ whole genome shotgun (WGS) entry which is preliminary data.</text>
</comment>
<evidence type="ECO:0000256" key="1">
    <source>
        <dbReference type="ARBA" id="ARBA00022679"/>
    </source>
</evidence>
<keyword evidence="2" id="KW-0012">Acyltransferase</keyword>
<dbReference type="AlphaFoldDB" id="A0A371PHC2"/>
<sequence length="140" mass="15889">MRWAGVIDAAGLAALNDDFNGELRRVADIEQSLLEGSELVAVVVVKGELVGFACAQIFRSFCYSHAQGEITEMYMKENFRGNGHAKMLLAFLETELYEQGVEEVKIITGKSNVHAQKFYERSKYVPKEYIAFQKNRQEQM</sequence>
<proteinExistence type="predicted"/>
<evidence type="ECO:0000256" key="2">
    <source>
        <dbReference type="ARBA" id="ARBA00023315"/>
    </source>
</evidence>
<evidence type="ECO:0000313" key="4">
    <source>
        <dbReference type="EMBL" id="REK75026.1"/>
    </source>
</evidence>
<dbReference type="Proteomes" id="UP000261905">
    <property type="component" value="Unassembled WGS sequence"/>
</dbReference>
<organism evidence="4 5">
    <name type="scientific">Paenibacillus paeoniae</name>
    <dbReference type="NCBI Taxonomy" id="2292705"/>
    <lineage>
        <taxon>Bacteria</taxon>
        <taxon>Bacillati</taxon>
        <taxon>Bacillota</taxon>
        <taxon>Bacilli</taxon>
        <taxon>Bacillales</taxon>
        <taxon>Paenibacillaceae</taxon>
        <taxon>Paenibacillus</taxon>
    </lineage>
</organism>
<dbReference type="PANTHER" id="PTHR43877">
    <property type="entry name" value="AMINOALKYLPHOSPHONATE N-ACETYLTRANSFERASE-RELATED-RELATED"/>
    <property type="match status" value="1"/>
</dbReference>
<feature type="domain" description="N-acetyltransferase" evidence="3">
    <location>
        <begin position="1"/>
        <end position="137"/>
    </location>
</feature>
<dbReference type="Pfam" id="PF00583">
    <property type="entry name" value="Acetyltransf_1"/>
    <property type="match status" value="1"/>
</dbReference>
<dbReference type="Gene3D" id="3.40.630.30">
    <property type="match status" value="1"/>
</dbReference>
<dbReference type="OrthoDB" id="2610997at2"/>